<gene>
    <name evidence="1" type="ORF">SDC9_100541</name>
</gene>
<sequence>MQAIGQEGYEYVRFNSVSFLVVHRTQCQISFEVLECLLHLRQLCVILPELNRIFLFKIGSQQITSLATAHLPQLGFAQTPRECLLVDFLILPRHAYGD</sequence>
<proteinExistence type="predicted"/>
<reference evidence="1" key="1">
    <citation type="submission" date="2019-08" db="EMBL/GenBank/DDBJ databases">
        <authorList>
            <person name="Kucharzyk K."/>
            <person name="Murdoch R.W."/>
            <person name="Higgins S."/>
            <person name="Loffler F."/>
        </authorList>
    </citation>
    <scope>NUCLEOTIDE SEQUENCE</scope>
</reference>
<organism evidence="1">
    <name type="scientific">bioreactor metagenome</name>
    <dbReference type="NCBI Taxonomy" id="1076179"/>
    <lineage>
        <taxon>unclassified sequences</taxon>
        <taxon>metagenomes</taxon>
        <taxon>ecological metagenomes</taxon>
    </lineage>
</organism>
<comment type="caution">
    <text evidence="1">The sequence shown here is derived from an EMBL/GenBank/DDBJ whole genome shotgun (WGS) entry which is preliminary data.</text>
</comment>
<accession>A0A645AKM2</accession>
<dbReference type="AlphaFoldDB" id="A0A645AKM2"/>
<name>A0A645AKM2_9ZZZZ</name>
<protein>
    <submittedName>
        <fullName evidence="1">Uncharacterized protein</fullName>
    </submittedName>
</protein>
<dbReference type="EMBL" id="VSSQ01014492">
    <property type="protein sequence ID" value="MPM53772.1"/>
    <property type="molecule type" value="Genomic_DNA"/>
</dbReference>
<evidence type="ECO:0000313" key="1">
    <source>
        <dbReference type="EMBL" id="MPM53772.1"/>
    </source>
</evidence>